<accession>A0A171DMD8</accession>
<evidence type="ECO:0000313" key="3">
    <source>
        <dbReference type="Proteomes" id="UP000077701"/>
    </source>
</evidence>
<dbReference type="Proteomes" id="UP000077701">
    <property type="component" value="Unassembled WGS sequence"/>
</dbReference>
<feature type="compositionally biased region" description="Basic residues" evidence="1">
    <location>
        <begin position="91"/>
        <end position="108"/>
    </location>
</feature>
<reference evidence="3" key="2">
    <citation type="submission" date="2016-04" db="EMBL/GenBank/DDBJ databases">
        <title>Planomonospora sphaerica JCM9374 whole genome shotgun sequence.</title>
        <authorList>
            <person name="Suzuki T."/>
            <person name="Dohra H."/>
            <person name="Kodani S."/>
        </authorList>
    </citation>
    <scope>NUCLEOTIDE SEQUENCE [LARGE SCALE GENOMIC DNA]</scope>
    <source>
        <strain evidence="3">JCM 9374</strain>
    </source>
</reference>
<comment type="caution">
    <text evidence="2">The sequence shown here is derived from an EMBL/GenBank/DDBJ whole genome shotgun (WGS) entry which is preliminary data.</text>
</comment>
<feature type="compositionally biased region" description="Low complexity" evidence="1">
    <location>
        <begin position="23"/>
        <end position="68"/>
    </location>
</feature>
<evidence type="ECO:0000256" key="1">
    <source>
        <dbReference type="SAM" id="MobiDB-lite"/>
    </source>
</evidence>
<dbReference type="RefSeq" id="WP_068902117.1">
    <property type="nucleotide sequence ID" value="NZ_BDCX01000016.1"/>
</dbReference>
<dbReference type="EMBL" id="BDCX01000016">
    <property type="protein sequence ID" value="GAT70121.1"/>
    <property type="molecule type" value="Genomic_DNA"/>
</dbReference>
<keyword evidence="3" id="KW-1185">Reference proteome</keyword>
<feature type="region of interest" description="Disordered" evidence="1">
    <location>
        <begin position="1"/>
        <end position="108"/>
    </location>
</feature>
<organism evidence="2 3">
    <name type="scientific">Planomonospora sphaerica</name>
    <dbReference type="NCBI Taxonomy" id="161355"/>
    <lineage>
        <taxon>Bacteria</taxon>
        <taxon>Bacillati</taxon>
        <taxon>Actinomycetota</taxon>
        <taxon>Actinomycetes</taxon>
        <taxon>Streptosporangiales</taxon>
        <taxon>Streptosporangiaceae</taxon>
        <taxon>Planomonospora</taxon>
    </lineage>
</organism>
<protein>
    <submittedName>
        <fullName evidence="2">Uncharacterized protein</fullName>
    </submittedName>
</protein>
<feature type="compositionally biased region" description="Basic and acidic residues" evidence="1">
    <location>
        <begin position="79"/>
        <end position="89"/>
    </location>
</feature>
<dbReference type="AlphaFoldDB" id="A0A171DMD8"/>
<gene>
    <name evidence="2" type="ORF">PS9374_05801</name>
</gene>
<sequence>MAEKTLSTARLAEAIRKAADPEPAAARPGTRPVGPAAAPAPTRTPAPALLRMPASAPLQAPLQAPAAPHSSNRSARTAGGHDRRAEGVRRGQGHRVPAHRPRRVPGRG</sequence>
<dbReference type="STRING" id="161355.PS9374_05801"/>
<reference evidence="2 3" key="1">
    <citation type="journal article" date="2016" name="Genome Announc.">
        <title>Draft Genome Sequence of Planomonospora sphaerica JCM9374, a Rare Actinomycete.</title>
        <authorList>
            <person name="Dohra H."/>
            <person name="Suzuki T."/>
            <person name="Inoue Y."/>
            <person name="Kodani S."/>
        </authorList>
    </citation>
    <scope>NUCLEOTIDE SEQUENCE [LARGE SCALE GENOMIC DNA]</scope>
    <source>
        <strain evidence="2 3">JCM 9374</strain>
    </source>
</reference>
<evidence type="ECO:0000313" key="2">
    <source>
        <dbReference type="EMBL" id="GAT70121.1"/>
    </source>
</evidence>
<name>A0A171DMD8_9ACTN</name>
<proteinExistence type="predicted"/>